<dbReference type="EMBL" id="JABSTQ010009167">
    <property type="protein sequence ID" value="KAG0432237.1"/>
    <property type="molecule type" value="Genomic_DNA"/>
</dbReference>
<organism evidence="1 2">
    <name type="scientific">Ixodes persulcatus</name>
    <name type="common">Taiga tick</name>
    <dbReference type="NCBI Taxonomy" id="34615"/>
    <lineage>
        <taxon>Eukaryota</taxon>
        <taxon>Metazoa</taxon>
        <taxon>Ecdysozoa</taxon>
        <taxon>Arthropoda</taxon>
        <taxon>Chelicerata</taxon>
        <taxon>Arachnida</taxon>
        <taxon>Acari</taxon>
        <taxon>Parasitiformes</taxon>
        <taxon>Ixodida</taxon>
        <taxon>Ixodoidea</taxon>
        <taxon>Ixodidae</taxon>
        <taxon>Ixodinae</taxon>
        <taxon>Ixodes</taxon>
    </lineage>
</organism>
<comment type="caution">
    <text evidence="1">The sequence shown here is derived from an EMBL/GenBank/DDBJ whole genome shotgun (WGS) entry which is preliminary data.</text>
</comment>
<dbReference type="Proteomes" id="UP000805193">
    <property type="component" value="Unassembled WGS sequence"/>
</dbReference>
<gene>
    <name evidence="1" type="ORF">HPB47_021036</name>
</gene>
<name>A0AC60QDR5_IXOPE</name>
<keyword evidence="2" id="KW-1185">Reference proteome</keyword>
<evidence type="ECO:0000313" key="1">
    <source>
        <dbReference type="EMBL" id="KAG0432237.1"/>
    </source>
</evidence>
<evidence type="ECO:0000313" key="2">
    <source>
        <dbReference type="Proteomes" id="UP000805193"/>
    </source>
</evidence>
<reference evidence="1 2" key="1">
    <citation type="journal article" date="2020" name="Cell">
        <title>Large-Scale Comparative Analyses of Tick Genomes Elucidate Their Genetic Diversity and Vector Capacities.</title>
        <authorList>
            <consortium name="Tick Genome and Microbiome Consortium (TIGMIC)"/>
            <person name="Jia N."/>
            <person name="Wang J."/>
            <person name="Shi W."/>
            <person name="Du L."/>
            <person name="Sun Y."/>
            <person name="Zhan W."/>
            <person name="Jiang J.F."/>
            <person name="Wang Q."/>
            <person name="Zhang B."/>
            <person name="Ji P."/>
            <person name="Bell-Sakyi L."/>
            <person name="Cui X.M."/>
            <person name="Yuan T.T."/>
            <person name="Jiang B.G."/>
            <person name="Yang W.F."/>
            <person name="Lam T.T."/>
            <person name="Chang Q.C."/>
            <person name="Ding S.J."/>
            <person name="Wang X.J."/>
            <person name="Zhu J.G."/>
            <person name="Ruan X.D."/>
            <person name="Zhao L."/>
            <person name="Wei J.T."/>
            <person name="Ye R.Z."/>
            <person name="Que T.C."/>
            <person name="Du C.H."/>
            <person name="Zhou Y.H."/>
            <person name="Cheng J.X."/>
            <person name="Dai P.F."/>
            <person name="Guo W.B."/>
            <person name="Han X.H."/>
            <person name="Huang E.J."/>
            <person name="Li L.F."/>
            <person name="Wei W."/>
            <person name="Gao Y.C."/>
            <person name="Liu J.Z."/>
            <person name="Shao H.Z."/>
            <person name="Wang X."/>
            <person name="Wang C.C."/>
            <person name="Yang T.C."/>
            <person name="Huo Q.B."/>
            <person name="Li W."/>
            <person name="Chen H.Y."/>
            <person name="Chen S.E."/>
            <person name="Zhou L.G."/>
            <person name="Ni X.B."/>
            <person name="Tian J.H."/>
            <person name="Sheng Y."/>
            <person name="Liu T."/>
            <person name="Pan Y.S."/>
            <person name="Xia L.Y."/>
            <person name="Li J."/>
            <person name="Zhao F."/>
            <person name="Cao W.C."/>
        </authorList>
    </citation>
    <scope>NUCLEOTIDE SEQUENCE [LARGE SCALE GENOMIC DNA]</scope>
    <source>
        <strain evidence="1">Iper-2018</strain>
    </source>
</reference>
<accession>A0AC60QDR5</accession>
<protein>
    <submittedName>
        <fullName evidence="1">Uncharacterized protein</fullName>
    </submittedName>
</protein>
<sequence>MVPSLTRGRRCDVGLILIAIVVGVVDSTDNGHECWVIREKILALVFLTTATAHFTCNHMAQVFLLIVPEHYWCPLVVSNGNGSFEDSSGVGNDTLYVRQSCLLEFGSGTSDRNGTTTDYCEGGWYYEYNDLYPTMSTENNWVCGDAWKQYVLHTTFWIGSMSGYVTSGFLADKFGRKVAICVLATISALANLIPLFINQHLGLAIARLVAGMGAESVCSTIFVLVMEFTIPERRTLIGFVWAFSWTLMASAYPWYADLIQSWRGLVITNSALSAVILVLLWFVPESPSWHLTAGRRDKAVAILTKIARVNGLRDISEDDFKALQIKMTVTTSSGKKRSFLKDTLALVATPRLRRNTLVLFAGWFLICLCYNANTLELSHLGLNVYGTYSIAIAFELPVNLFTIMALDRLGRRWPNVAFMFVGGAVSLVMALIRTDSAGATLAMAVITIVCYAGGYNITYQLASEIFPTEIRGRGVLLKRLFGDIGSCLGADVAYLVEYDRYLPVLVLGALSLLASVLLFFVPDTVHEPLPQTIEDGENFAKNQGLCFCPILVERISPDEPKANGKQDAEEDKPGHITSHL</sequence>
<proteinExistence type="predicted"/>